<feature type="region of interest" description="Disordered" evidence="6">
    <location>
        <begin position="1"/>
        <end position="23"/>
    </location>
</feature>
<evidence type="ECO:0000256" key="2">
    <source>
        <dbReference type="ARBA" id="ARBA00022448"/>
    </source>
</evidence>
<sequence length="580" mass="62801">MEEMSSPSPESGNSKFSSPSCSNADPVDYLGHRRSKSMSNIRMVDYTPGEIARIKERLLRTNSRVEPATIKRFTRMQKVTLGMLALVDFFCFCSMSIMAPYFPKEAALKGVSSTMSGLVFSFYALVMFITSPIFGKILPKVGAKLLFLVGMFVAGACNLLFGMLDYVSDYATFTSLCLIVRGFEALGSSAFSTASYVFVVNTFPENIGSVIGILETFVGLGMSTGPVLGGFLYSLGGFSLPFFVLGVAMISMVPLNMWLMPVIVGKFLEKTLSRPYWSWPADFENVTNKKTTVLSLIKVPAVFVTGMVVVVVSSTWAFLDPTLEPHLRQFNLTPAKVGLIFLLFSGLYGLSSPVWGWLADKCNNHWSMMVVGLFTSTVGLLLLGPSPYIPRLQSSLWLNLVALSTLGISVALALMPTFQGVLNSAILGGCSDSITTYSVVAGVWSSMYSLGEVIGPAVGGALLEHYGFPVSATVMATGTFFMAVVALFFFTFNSTWAGGEVGSDSGMSDSWRNSDSGQDSAESTHLLAEVGPNYRTYTQEKVHFYGKIRRQDNALGECSGEQVTDIRGTVNITQKGACEV</sequence>
<feature type="transmembrane region" description="Helical" evidence="7">
    <location>
        <begin position="170"/>
        <end position="199"/>
    </location>
</feature>
<keyword evidence="3 7" id="KW-0812">Transmembrane</keyword>
<evidence type="ECO:0000259" key="8">
    <source>
        <dbReference type="PROSITE" id="PS50850"/>
    </source>
</evidence>
<evidence type="ECO:0000313" key="10">
    <source>
        <dbReference type="Proteomes" id="UP000019118"/>
    </source>
</evidence>
<dbReference type="GO" id="GO:0022857">
    <property type="term" value="F:transmembrane transporter activity"/>
    <property type="evidence" value="ECO:0007669"/>
    <property type="project" value="InterPro"/>
</dbReference>
<reference evidence="9" key="2">
    <citation type="submission" date="2024-08" db="UniProtKB">
        <authorList>
            <consortium name="EnsemblMetazoa"/>
        </authorList>
    </citation>
    <scope>IDENTIFICATION</scope>
</reference>
<feature type="transmembrane region" description="Helical" evidence="7">
    <location>
        <begin position="426"/>
        <end position="446"/>
    </location>
</feature>
<dbReference type="PANTHER" id="PTHR23506">
    <property type="entry name" value="GH10249P"/>
    <property type="match status" value="1"/>
</dbReference>
<evidence type="ECO:0000256" key="7">
    <source>
        <dbReference type="SAM" id="Phobius"/>
    </source>
</evidence>
<dbReference type="InterPro" id="IPR036259">
    <property type="entry name" value="MFS_trans_sf"/>
</dbReference>
<dbReference type="AlphaFoldDB" id="A0AAR5Q3K9"/>
<feature type="transmembrane region" description="Helical" evidence="7">
    <location>
        <begin position="339"/>
        <end position="359"/>
    </location>
</feature>
<feature type="transmembrane region" description="Helical" evidence="7">
    <location>
        <begin position="211"/>
        <end position="236"/>
    </location>
</feature>
<feature type="transmembrane region" description="Helical" evidence="7">
    <location>
        <begin position="396"/>
        <end position="414"/>
    </location>
</feature>
<keyword evidence="5 7" id="KW-0472">Membrane</keyword>
<keyword evidence="10" id="KW-1185">Reference proteome</keyword>
<dbReference type="Pfam" id="PF07690">
    <property type="entry name" value="MFS_1"/>
    <property type="match status" value="2"/>
</dbReference>
<dbReference type="InterPro" id="IPR050930">
    <property type="entry name" value="MFS_Vesicular_Transporter"/>
</dbReference>
<dbReference type="PANTHER" id="PTHR23506:SF28">
    <property type="entry name" value="MFS-TYPE TRANSPORTER SLC18B1-LIKE PROTEIN"/>
    <property type="match status" value="1"/>
</dbReference>
<dbReference type="GO" id="GO:0016020">
    <property type="term" value="C:membrane"/>
    <property type="evidence" value="ECO:0007669"/>
    <property type="project" value="UniProtKB-SubCell"/>
</dbReference>
<feature type="transmembrane region" description="Helical" evidence="7">
    <location>
        <begin position="114"/>
        <end position="133"/>
    </location>
</feature>
<organism evidence="9 10">
    <name type="scientific">Dendroctonus ponderosae</name>
    <name type="common">Mountain pine beetle</name>
    <dbReference type="NCBI Taxonomy" id="77166"/>
    <lineage>
        <taxon>Eukaryota</taxon>
        <taxon>Metazoa</taxon>
        <taxon>Ecdysozoa</taxon>
        <taxon>Arthropoda</taxon>
        <taxon>Hexapoda</taxon>
        <taxon>Insecta</taxon>
        <taxon>Pterygota</taxon>
        <taxon>Neoptera</taxon>
        <taxon>Endopterygota</taxon>
        <taxon>Coleoptera</taxon>
        <taxon>Polyphaga</taxon>
        <taxon>Cucujiformia</taxon>
        <taxon>Curculionidae</taxon>
        <taxon>Scolytinae</taxon>
        <taxon>Dendroctonus</taxon>
    </lineage>
</organism>
<proteinExistence type="predicted"/>
<reference evidence="10" key="1">
    <citation type="journal article" date="2013" name="Genome Biol.">
        <title>Draft genome of the mountain pine beetle, Dendroctonus ponderosae Hopkins, a major forest pest.</title>
        <authorList>
            <person name="Keeling C.I."/>
            <person name="Yuen M.M."/>
            <person name="Liao N.Y."/>
            <person name="Docking T.R."/>
            <person name="Chan S.K."/>
            <person name="Taylor G.A."/>
            <person name="Palmquist D.L."/>
            <person name="Jackman S.D."/>
            <person name="Nguyen A."/>
            <person name="Li M."/>
            <person name="Henderson H."/>
            <person name="Janes J.K."/>
            <person name="Zhao Y."/>
            <person name="Pandoh P."/>
            <person name="Moore R."/>
            <person name="Sperling F.A."/>
            <person name="Huber D.P."/>
            <person name="Birol I."/>
            <person name="Jones S.J."/>
            <person name="Bohlmann J."/>
        </authorList>
    </citation>
    <scope>NUCLEOTIDE SEQUENCE</scope>
</reference>
<dbReference type="InterPro" id="IPR020846">
    <property type="entry name" value="MFS_dom"/>
</dbReference>
<feature type="transmembrane region" description="Helical" evidence="7">
    <location>
        <begin position="145"/>
        <end position="164"/>
    </location>
</feature>
<evidence type="ECO:0000256" key="6">
    <source>
        <dbReference type="SAM" id="MobiDB-lite"/>
    </source>
</evidence>
<comment type="subcellular location">
    <subcellularLocation>
        <location evidence="1">Membrane</location>
        <topology evidence="1">Multi-pass membrane protein</topology>
    </subcellularLocation>
</comment>
<accession>A0AAR5Q3K9</accession>
<keyword evidence="2" id="KW-0813">Transport</keyword>
<evidence type="ECO:0000256" key="4">
    <source>
        <dbReference type="ARBA" id="ARBA00022989"/>
    </source>
</evidence>
<feature type="domain" description="Major facilitator superfamily (MFS) profile" evidence="8">
    <location>
        <begin position="80"/>
        <end position="495"/>
    </location>
</feature>
<feature type="transmembrane region" description="Helical" evidence="7">
    <location>
        <begin position="242"/>
        <end position="264"/>
    </location>
</feature>
<keyword evidence="4 7" id="KW-1133">Transmembrane helix</keyword>
<feature type="transmembrane region" description="Helical" evidence="7">
    <location>
        <begin position="81"/>
        <end position="102"/>
    </location>
</feature>
<dbReference type="SUPFAM" id="SSF103473">
    <property type="entry name" value="MFS general substrate transporter"/>
    <property type="match status" value="1"/>
</dbReference>
<dbReference type="Proteomes" id="UP000019118">
    <property type="component" value="Unassembled WGS sequence"/>
</dbReference>
<dbReference type="EnsemblMetazoa" id="XM_019912136.1">
    <property type="protein sequence ID" value="XP_019767695.1"/>
    <property type="gene ID" value="LOC109542767"/>
</dbReference>
<evidence type="ECO:0000256" key="1">
    <source>
        <dbReference type="ARBA" id="ARBA00004141"/>
    </source>
</evidence>
<name>A0AAR5Q3K9_DENPD</name>
<feature type="transmembrane region" description="Helical" evidence="7">
    <location>
        <begin position="299"/>
        <end position="319"/>
    </location>
</feature>
<evidence type="ECO:0000313" key="9">
    <source>
        <dbReference type="EnsemblMetazoa" id="XP_019767696.1"/>
    </source>
</evidence>
<dbReference type="PROSITE" id="PS50850">
    <property type="entry name" value="MFS"/>
    <property type="match status" value="1"/>
</dbReference>
<protein>
    <recommendedName>
        <fullName evidence="8">Major facilitator superfamily (MFS) profile domain-containing protein</fullName>
    </recommendedName>
</protein>
<feature type="compositionally biased region" description="Low complexity" evidence="6">
    <location>
        <begin position="1"/>
        <end position="20"/>
    </location>
</feature>
<evidence type="ECO:0000256" key="5">
    <source>
        <dbReference type="ARBA" id="ARBA00023136"/>
    </source>
</evidence>
<dbReference type="Gene3D" id="1.20.1250.20">
    <property type="entry name" value="MFS general substrate transporter like domains"/>
    <property type="match status" value="2"/>
</dbReference>
<dbReference type="EnsemblMetazoa" id="XM_019912137.1">
    <property type="protein sequence ID" value="XP_019767696.1"/>
    <property type="gene ID" value="LOC109542767"/>
</dbReference>
<dbReference type="InterPro" id="IPR011701">
    <property type="entry name" value="MFS"/>
</dbReference>
<evidence type="ECO:0000256" key="3">
    <source>
        <dbReference type="ARBA" id="ARBA00022692"/>
    </source>
</evidence>
<feature type="transmembrane region" description="Helical" evidence="7">
    <location>
        <begin position="466"/>
        <end position="490"/>
    </location>
</feature>
<feature type="transmembrane region" description="Helical" evidence="7">
    <location>
        <begin position="366"/>
        <end position="384"/>
    </location>
</feature>